<dbReference type="Proteomes" id="UP000028981">
    <property type="component" value="Unassembled WGS sequence"/>
</dbReference>
<protein>
    <submittedName>
        <fullName evidence="1">Uncharacterized protein</fullName>
    </submittedName>
</protein>
<dbReference type="AlphaFoldDB" id="A0A087M179"/>
<dbReference type="RefSeq" id="WP_035083879.1">
    <property type="nucleotide sequence ID" value="NZ_JQGC01000012.1"/>
</dbReference>
<dbReference type="STRING" id="46914.JP75_14250"/>
<name>A0A087M179_9HYPH</name>
<gene>
    <name evidence="1" type="ORF">JP75_14250</name>
</gene>
<evidence type="ECO:0000313" key="2">
    <source>
        <dbReference type="Proteomes" id="UP000028981"/>
    </source>
</evidence>
<organism evidence="1 2">
    <name type="scientific">Devosia riboflavina</name>
    <dbReference type="NCBI Taxonomy" id="46914"/>
    <lineage>
        <taxon>Bacteria</taxon>
        <taxon>Pseudomonadati</taxon>
        <taxon>Pseudomonadota</taxon>
        <taxon>Alphaproteobacteria</taxon>
        <taxon>Hyphomicrobiales</taxon>
        <taxon>Devosiaceae</taxon>
        <taxon>Devosia</taxon>
    </lineage>
</organism>
<sequence length="151" mass="15646">MPKRTSEALAPSQATMLRSSSLYHDSSAGKAGCNLLVDCCRIDGMAHGSRPYLVAVMDTTTRSLLSTVITSKGLIAKNTIRAIKTAMELKGAGVGEVSINCDFLDPATLCAGLPGAAAITIAPPSAKPAMRSWAERLLIETASPSVAAKTL</sequence>
<comment type="caution">
    <text evidence="1">The sequence shown here is derived from an EMBL/GenBank/DDBJ whole genome shotgun (WGS) entry which is preliminary data.</text>
</comment>
<reference evidence="1 2" key="1">
    <citation type="submission" date="2014-08" db="EMBL/GenBank/DDBJ databases">
        <authorList>
            <person name="Hassan Y.I."/>
            <person name="Lepp D."/>
            <person name="Zhou T."/>
        </authorList>
    </citation>
    <scope>NUCLEOTIDE SEQUENCE [LARGE SCALE GENOMIC DNA]</scope>
    <source>
        <strain evidence="1 2">IFO13584</strain>
    </source>
</reference>
<proteinExistence type="predicted"/>
<evidence type="ECO:0000313" key="1">
    <source>
        <dbReference type="EMBL" id="KFL30632.1"/>
    </source>
</evidence>
<keyword evidence="2" id="KW-1185">Reference proteome</keyword>
<accession>A0A087M179</accession>
<dbReference type="EMBL" id="JQGC01000012">
    <property type="protein sequence ID" value="KFL30632.1"/>
    <property type="molecule type" value="Genomic_DNA"/>
</dbReference>